<comment type="similarity">
    <text evidence="6">Belongs to the cclA family.</text>
</comment>
<evidence type="ECO:0000259" key="8">
    <source>
        <dbReference type="PROSITE" id="PS50188"/>
    </source>
</evidence>
<feature type="compositionally biased region" description="Basic and acidic residues" evidence="7">
    <location>
        <begin position="682"/>
        <end position="699"/>
    </location>
</feature>
<dbReference type="InterPro" id="IPR001965">
    <property type="entry name" value="Znf_PHD"/>
</dbReference>
<feature type="compositionally biased region" description="Low complexity" evidence="7">
    <location>
        <begin position="569"/>
        <end position="578"/>
    </location>
</feature>
<feature type="region of interest" description="Disordered" evidence="7">
    <location>
        <begin position="221"/>
        <end position="246"/>
    </location>
</feature>
<evidence type="ECO:0000313" key="9">
    <source>
        <dbReference type="EMBL" id="OZJ06574.1"/>
    </source>
</evidence>
<name>A0A261Y7Y2_9FUNG</name>
<dbReference type="InterPro" id="IPR019786">
    <property type="entry name" value="Zinc_finger_PHD-type_CS"/>
</dbReference>
<keyword evidence="2" id="KW-0479">Metal-binding</keyword>
<dbReference type="SUPFAM" id="SSF49899">
    <property type="entry name" value="Concanavalin A-like lectins/glucanases"/>
    <property type="match status" value="1"/>
</dbReference>
<evidence type="ECO:0000313" key="10">
    <source>
        <dbReference type="Proteomes" id="UP000242875"/>
    </source>
</evidence>
<dbReference type="CDD" id="cd12872">
    <property type="entry name" value="SPRY_Ash2"/>
    <property type="match status" value="1"/>
</dbReference>
<dbReference type="InterPro" id="IPR053835">
    <property type="entry name" value="ASH2L-like_WH"/>
</dbReference>
<evidence type="ECO:0000256" key="2">
    <source>
        <dbReference type="ARBA" id="ARBA00022723"/>
    </source>
</evidence>
<feature type="region of interest" description="Disordered" evidence="7">
    <location>
        <begin position="483"/>
        <end position="524"/>
    </location>
</feature>
<dbReference type="PROSITE" id="PS50188">
    <property type="entry name" value="B302_SPRY"/>
    <property type="match status" value="1"/>
</dbReference>
<dbReference type="InterPro" id="IPR043136">
    <property type="entry name" value="B30.2/SPRY_sf"/>
</dbReference>
<dbReference type="InterPro" id="IPR003877">
    <property type="entry name" value="SPRY_dom"/>
</dbReference>
<dbReference type="EMBL" id="MVBO01000003">
    <property type="protein sequence ID" value="OZJ06574.1"/>
    <property type="molecule type" value="Genomic_DNA"/>
</dbReference>
<comment type="subcellular location">
    <subcellularLocation>
        <location evidence="1">Nucleus</location>
    </subcellularLocation>
</comment>
<dbReference type="PANTHER" id="PTHR10598:SF0">
    <property type="entry name" value="SET1_ASH2 HISTONE METHYLTRANSFERASE COMPLEX SUBUNIT ASH2"/>
    <property type="match status" value="1"/>
</dbReference>
<comment type="caution">
    <text evidence="9">The sequence shown here is derived from an EMBL/GenBank/DDBJ whole genome shotgun (WGS) entry which is preliminary data.</text>
</comment>
<dbReference type="Gene3D" id="2.60.120.920">
    <property type="match status" value="1"/>
</dbReference>
<dbReference type="InterPro" id="IPR037353">
    <property type="entry name" value="ASH2"/>
</dbReference>
<sequence>MAYVTSLPYDAASLKWNEQQTLNEQHQYCYCGKDRNLLDVELQCQECRNWFHSACLTLNSPPILPFITNYKLICRNCVDSAASEDDATIQGREHFERTTAGWKEISATTFANLIMKKLLEHHDPQKGKRAFDGKNAEELQLMRPQQYYFNKKDHIVPFVDANWKALCTDRVRTSTWWATLGSCIYSSGDMFMAKDERSRSAASDFTLADANLWNIRPVHSRMANVKPTPHSSRPARDKRKHDASMGFEQPAWKRQVVASTVLSSSSPGSPNAQSPASSSTIVFPSLTHEHPFNRHGFKYIPCESDLNLRHLLYRQCDNPLGGMTISQTDTSMYSIVSDDGLTVTTDKGFRMVRTNVGVTEGSWYWECIVDRANDGQGGSRQQPHVRLGVARREANLNAPVGFDGYSYAVRDLTGEKVFCSRTHPYMESFSTGDVIGFLIELPESDPFYVREVHRKRIPIKFKGRLWFEEKEYQVTRRMRDLADPFKEESDKANGSQKGYAAQKKQEHVKSVRGGSKKKQDDAAAPLPTIHGSKITVFKNGVCQGVMFENLLDFVANAGGEADMKRRRSSSTSNSYWSSDPQTQDDGTLGYYPAVSVFKGGTVTCNFGPQFVFPPPQPNSAPDTSSTHWRPMSERYTEYMVEECLWDILDDLEGWWEQGAADEEEEAEQAAKRDLAANVLRELKEGDVSESKTGEGDLVKQESASPPMAASTPPSAEPVVT</sequence>
<dbReference type="GO" id="GO:0008270">
    <property type="term" value="F:zinc ion binding"/>
    <property type="evidence" value="ECO:0007669"/>
    <property type="project" value="UniProtKB-KW"/>
</dbReference>
<dbReference type="InterPro" id="IPR001870">
    <property type="entry name" value="B30.2/SPRY"/>
</dbReference>
<reference evidence="9 10" key="1">
    <citation type="journal article" date="2017" name="Mycologia">
        <title>Bifiguratus adelaidae, gen. et sp. nov., a new member of Mucoromycotina in endophytic and soil-dwelling habitats.</title>
        <authorList>
            <person name="Torres-Cruz T.J."/>
            <person name="Billingsley Tobias T.L."/>
            <person name="Almatruk M."/>
            <person name="Hesse C."/>
            <person name="Kuske C.R."/>
            <person name="Desiro A."/>
            <person name="Benucci G.M."/>
            <person name="Bonito G."/>
            <person name="Stajich J.E."/>
            <person name="Dunlap C."/>
            <person name="Arnold A.E."/>
            <person name="Porras-Alfaro A."/>
        </authorList>
    </citation>
    <scope>NUCLEOTIDE SEQUENCE [LARGE SCALE GENOMIC DNA]</scope>
    <source>
        <strain evidence="9 10">AZ0501</strain>
    </source>
</reference>
<dbReference type="PANTHER" id="PTHR10598">
    <property type="entry name" value="SET1/ASH2 HISTONE METHYLTRANSFERASE COMPLEX SUBUNIT ASH2"/>
    <property type="match status" value="1"/>
</dbReference>
<dbReference type="InterPro" id="IPR013320">
    <property type="entry name" value="ConA-like_dom_sf"/>
</dbReference>
<dbReference type="OrthoDB" id="21243at2759"/>
<dbReference type="Pfam" id="PF21257">
    <property type="entry name" value="PHD_ash2p_like"/>
    <property type="match status" value="1"/>
</dbReference>
<gene>
    <name evidence="9" type="ORF">BZG36_00608</name>
</gene>
<evidence type="ECO:0000256" key="4">
    <source>
        <dbReference type="ARBA" id="ARBA00022833"/>
    </source>
</evidence>
<dbReference type="SMART" id="SM00449">
    <property type="entry name" value="SPRY"/>
    <property type="match status" value="1"/>
</dbReference>
<feature type="domain" description="B30.2/SPRY" evidence="8">
    <location>
        <begin position="303"/>
        <end position="504"/>
    </location>
</feature>
<evidence type="ECO:0000256" key="6">
    <source>
        <dbReference type="ARBA" id="ARBA00038149"/>
    </source>
</evidence>
<dbReference type="SUPFAM" id="SSF57903">
    <property type="entry name" value="FYVE/PHD zinc finger"/>
    <property type="match status" value="1"/>
</dbReference>
<dbReference type="InterPro" id="IPR011011">
    <property type="entry name" value="Znf_FYVE_PHD"/>
</dbReference>
<dbReference type="InterPro" id="IPR049455">
    <property type="entry name" value="ASH2-like_PHD"/>
</dbReference>
<dbReference type="Proteomes" id="UP000242875">
    <property type="component" value="Unassembled WGS sequence"/>
</dbReference>
<evidence type="ECO:0000256" key="7">
    <source>
        <dbReference type="SAM" id="MobiDB-lite"/>
    </source>
</evidence>
<dbReference type="PROSITE" id="PS01359">
    <property type="entry name" value="ZF_PHD_1"/>
    <property type="match status" value="1"/>
</dbReference>
<feature type="region of interest" description="Disordered" evidence="7">
    <location>
        <begin position="561"/>
        <end position="582"/>
    </location>
</feature>
<accession>A0A261Y7Y2</accession>
<evidence type="ECO:0000256" key="1">
    <source>
        <dbReference type="ARBA" id="ARBA00004123"/>
    </source>
</evidence>
<keyword evidence="4" id="KW-0862">Zinc</keyword>
<dbReference type="CDD" id="cd15583">
    <property type="entry name" value="PHD_ash2p_like"/>
    <property type="match status" value="1"/>
</dbReference>
<keyword evidence="5" id="KW-0539">Nucleus</keyword>
<dbReference type="GO" id="GO:0048188">
    <property type="term" value="C:Set1C/COMPASS complex"/>
    <property type="evidence" value="ECO:0007669"/>
    <property type="project" value="InterPro"/>
</dbReference>
<keyword evidence="3" id="KW-0863">Zinc-finger</keyword>
<protein>
    <recommendedName>
        <fullName evidence="8">B30.2/SPRY domain-containing protein</fullName>
    </recommendedName>
</protein>
<feature type="region of interest" description="Disordered" evidence="7">
    <location>
        <begin position="682"/>
        <end position="720"/>
    </location>
</feature>
<feature type="region of interest" description="Disordered" evidence="7">
    <location>
        <begin position="258"/>
        <end position="279"/>
    </location>
</feature>
<evidence type="ECO:0000256" key="5">
    <source>
        <dbReference type="ARBA" id="ARBA00023242"/>
    </source>
</evidence>
<organism evidence="9 10">
    <name type="scientific">Bifiguratus adelaidae</name>
    <dbReference type="NCBI Taxonomy" id="1938954"/>
    <lineage>
        <taxon>Eukaryota</taxon>
        <taxon>Fungi</taxon>
        <taxon>Fungi incertae sedis</taxon>
        <taxon>Mucoromycota</taxon>
        <taxon>Mucoromycotina</taxon>
        <taxon>Endogonomycetes</taxon>
        <taxon>Endogonales</taxon>
        <taxon>Endogonales incertae sedis</taxon>
        <taxon>Bifiguratus</taxon>
    </lineage>
</organism>
<evidence type="ECO:0000256" key="3">
    <source>
        <dbReference type="ARBA" id="ARBA00022771"/>
    </source>
</evidence>
<proteinExistence type="inferred from homology"/>
<feature type="compositionally biased region" description="Low complexity" evidence="7">
    <location>
        <begin position="702"/>
        <end position="713"/>
    </location>
</feature>
<dbReference type="GO" id="GO:0000976">
    <property type="term" value="F:transcription cis-regulatory region binding"/>
    <property type="evidence" value="ECO:0007669"/>
    <property type="project" value="TreeGrafter"/>
</dbReference>
<dbReference type="Gene3D" id="3.90.980.20">
    <property type="match status" value="1"/>
</dbReference>
<keyword evidence="10" id="KW-1185">Reference proteome</keyword>
<dbReference type="Pfam" id="PF21198">
    <property type="entry name" value="ASH2L-like_WH"/>
    <property type="match status" value="1"/>
</dbReference>
<dbReference type="AlphaFoldDB" id="A0A261Y7Y2"/>
<dbReference type="SMART" id="SM00249">
    <property type="entry name" value="PHD"/>
    <property type="match status" value="1"/>
</dbReference>